<feature type="domain" description="Translocation and assembly module TamB C-terminal" evidence="7">
    <location>
        <begin position="1189"/>
        <end position="1649"/>
    </location>
</feature>
<evidence type="ECO:0000256" key="6">
    <source>
        <dbReference type="SAM" id="Phobius"/>
    </source>
</evidence>
<comment type="subcellular location">
    <subcellularLocation>
        <location evidence="1">Membrane</location>
        <topology evidence="1">Single-pass membrane protein</topology>
    </subcellularLocation>
</comment>
<dbReference type="OrthoDB" id="9811276at2"/>
<sequence length="1682" mass="188907">MNIKRIISKFFKILGIILGVILLLIVAVILFVRSPWGQDIIVGKATSYVSEKTQTKVEIERLFITFSGNLYLEGLFLDDQKGDTLLYSKNLETGLAIRPLISSGDIKVTKLEWEGLVANVSRDSTSGEFNFDFLINAFVATDDELSSPEIEEAQSEASEFPNISLGPIDLEDFRLKYYDEVLGIDLNASWKAIRFRVEQLDLNKMNFDVPEIAVLGSAIDYKQFKPFPPAEEEETSSDMPLPLLVLEKLSIQNASWNYHSIPDGLEADLKIGDFWVEIPEADLESQKILLKSIGLHKSVIALKLEAQSPGSNPTDTPENQSTGFEWPDWMVELGDLDFENNSLSYQSGDAKAQRGVFNADNIALGELDLKAHSIFLKDQKAGLILDKFTFTEQSGLALQEFHFDFLIEKEQLTIADFSVKTNASMLQANLSLNYPSIDALIGQPELSSIDLNIFELQTDASEALFFSPELKDEFYFSELNKNGLKANGRLRGTMERLELPNFVLNYGDSTRLIVERLRMADFMDVDNLDFNLEKLRFSSTQSKLNPWLKAFELDYDIPEHISLESKAKGNINQMVADVVLETTDGNMYLNVDFKDTERISLDSKLTLDELDLGKILRMPELKPISLIVSASGEGKDLYDLEGKLDTEISHLEWGTYDLSDLVFQIEAKDTTANLILAVDKEILDVSLEAFAKLDTLQPELRFKLDLRNMETMALGLTAQDITARIKMQGEVSGSMDDLRAKINFEDGFLYYERQAYPIGEIDLEARLADTITSLKLQSDFLKGEAEADGSVELLTLAMQQYFEELVTGELDSVAVESIKAKANFRFIPTPFIDQLLLAGIEELDTMNLDFEFDSEASRLQAQLYLPSLEYTGATIKSFTLEMDGDAQRLSLETGYDELIYGPLDMGKTSLSGTFQENDIKILFRSLVDEEPIINIASVLQLSGDTLSYHVDPENLIINSRAWNVKENNAVHYAENYLQFEDFVFTRNNQELRLSNDILSIEEEHLGVVLKEFNLSTLTSFLNPEEPLVKGFANGEMVVVNPFEALGVIADMKVSELEVFEIALGNLNLDAQAKTLRDYDFNLTLKEGMIDLDLVGEIQANEESSNLDLELSLNQLQMAMLEKLAGEEIRNTDGYISGNIRLGGSFQEPQYEGELNFNNTSLVVSQLNNKFSVSDETLKIDNSGLYFSTFEIADESGHKFSIDGKIDTEDFSAIGLDLKLRSDDFQVLNSTREDNDLFFGRANVDLDMDVKGTTDLPEIDVKLRINRATNFTLIIPESQLELVEKSGVVIFVNHADPYDVLNKRETEISTRGIQGYNVKANLQIDPQATFNVIVDERTGDNLRLQGEADLNMIMNPNGDISLSGRYEVNSGHYELNLYNLVNRRFELAQGSSIVWNGDPLDANLNLRAIYNVRTSAAELMQAQLSGSDAQTRGQFRQVLRFQVFLNIGGELMQPEISFDLDIVEQDRGAFGGAVYSMVQQINENEDEVTKQVFALLVLNQFFPTMGNDGSTGGSVNIARSSVSQVLSTQLNALSDRLFGESGFSLDVDLDSFTDYQNGGPEDRTQLNVAARQSLFDERLIISVGGQMNVEGGSREEMGQGDALFGDVSLEYLLDKNGQWRAKAYRRNQFESVIDGQLIVTGISFIFNREFNAFRELWKKREEEEELDPNELENLEDLEEMDNQ</sequence>
<dbReference type="STRING" id="1189612.A33Q_3681"/>
<dbReference type="PANTHER" id="PTHR36985">
    <property type="entry name" value="TRANSLOCATION AND ASSEMBLY MODULE SUBUNIT TAMB"/>
    <property type="match status" value="1"/>
</dbReference>
<gene>
    <name evidence="8" type="ORF">A33Q_3681</name>
</gene>
<keyword evidence="4 6" id="KW-0472">Membrane</keyword>
<evidence type="ECO:0000256" key="1">
    <source>
        <dbReference type="ARBA" id="ARBA00004167"/>
    </source>
</evidence>
<comment type="caution">
    <text evidence="8">The sequence shown here is derived from an EMBL/GenBank/DDBJ whole genome shotgun (WGS) entry which is preliminary data.</text>
</comment>
<evidence type="ECO:0000256" key="5">
    <source>
        <dbReference type="SAM" id="MobiDB-lite"/>
    </source>
</evidence>
<evidence type="ECO:0000313" key="9">
    <source>
        <dbReference type="Proteomes" id="UP000006073"/>
    </source>
</evidence>
<dbReference type="GO" id="GO:0005886">
    <property type="term" value="C:plasma membrane"/>
    <property type="evidence" value="ECO:0007669"/>
    <property type="project" value="InterPro"/>
</dbReference>
<dbReference type="GO" id="GO:0097347">
    <property type="term" value="C:TAM protein secretion complex"/>
    <property type="evidence" value="ECO:0007669"/>
    <property type="project" value="TreeGrafter"/>
</dbReference>
<protein>
    <submittedName>
        <fullName evidence="8">TonB-dependent receptor</fullName>
    </submittedName>
</protein>
<dbReference type="EMBL" id="ALWO02000045">
    <property type="protein sequence ID" value="EOZ93735.1"/>
    <property type="molecule type" value="Genomic_DNA"/>
</dbReference>
<name>S2D9S2_INDAL</name>
<evidence type="ECO:0000256" key="3">
    <source>
        <dbReference type="ARBA" id="ARBA00022989"/>
    </source>
</evidence>
<organism evidence="8 9">
    <name type="scientific">Indibacter alkaliphilus (strain CCUG 57479 / KCTC 22604 / LW1)</name>
    <dbReference type="NCBI Taxonomy" id="1189612"/>
    <lineage>
        <taxon>Bacteria</taxon>
        <taxon>Pseudomonadati</taxon>
        <taxon>Bacteroidota</taxon>
        <taxon>Cytophagia</taxon>
        <taxon>Cytophagales</taxon>
        <taxon>Cyclobacteriaceae</taxon>
    </lineage>
</organism>
<evidence type="ECO:0000256" key="4">
    <source>
        <dbReference type="ARBA" id="ARBA00023136"/>
    </source>
</evidence>
<feature type="transmembrane region" description="Helical" evidence="6">
    <location>
        <begin position="12"/>
        <end position="32"/>
    </location>
</feature>
<keyword evidence="8" id="KW-0675">Receptor</keyword>
<proteinExistence type="predicted"/>
<evidence type="ECO:0000313" key="8">
    <source>
        <dbReference type="EMBL" id="EOZ93735.1"/>
    </source>
</evidence>
<dbReference type="Proteomes" id="UP000006073">
    <property type="component" value="Unassembled WGS sequence"/>
</dbReference>
<dbReference type="InterPro" id="IPR007452">
    <property type="entry name" value="TamB_C"/>
</dbReference>
<dbReference type="GO" id="GO:0009306">
    <property type="term" value="P:protein secretion"/>
    <property type="evidence" value="ECO:0007669"/>
    <property type="project" value="InterPro"/>
</dbReference>
<dbReference type="PANTHER" id="PTHR36985:SF1">
    <property type="entry name" value="TRANSLOCATION AND ASSEMBLY MODULE SUBUNIT TAMB"/>
    <property type="match status" value="1"/>
</dbReference>
<evidence type="ECO:0000259" key="7">
    <source>
        <dbReference type="Pfam" id="PF04357"/>
    </source>
</evidence>
<evidence type="ECO:0000256" key="2">
    <source>
        <dbReference type="ARBA" id="ARBA00022692"/>
    </source>
</evidence>
<keyword evidence="3 6" id="KW-1133">Transmembrane helix</keyword>
<dbReference type="RefSeq" id="WP_009033667.1">
    <property type="nucleotide sequence ID" value="NZ_ALWO02000045.1"/>
</dbReference>
<reference evidence="8 9" key="1">
    <citation type="journal article" date="2013" name="Genome Announc.">
        <title>Draft Genome Sequence of Indibacter alkaliphilus Strain LW1T, Isolated from Lonar Lake, a Haloalkaline Lake in the Buldana District of Maharashtra, India.</title>
        <authorList>
            <person name="Singh A."/>
            <person name="Kumar Jangir P."/>
            <person name="Sharma R."/>
            <person name="Singh A."/>
            <person name="Kumar Pinnaka A."/>
            <person name="Shivaji S."/>
        </authorList>
    </citation>
    <scope>NUCLEOTIDE SEQUENCE [LARGE SCALE GENOMIC DNA]</scope>
    <source>
        <strain evidence="9">CCUG 57479 / KCTC 22604 / LW1</strain>
    </source>
</reference>
<accession>S2D9S2</accession>
<keyword evidence="2 6" id="KW-0812">Transmembrane</keyword>
<dbReference type="eggNOG" id="COG2911">
    <property type="taxonomic scope" value="Bacteria"/>
</dbReference>
<dbReference type="Pfam" id="PF04357">
    <property type="entry name" value="TamB"/>
    <property type="match status" value="1"/>
</dbReference>
<keyword evidence="9" id="KW-1185">Reference proteome</keyword>
<feature type="region of interest" description="Disordered" evidence="5">
    <location>
        <begin position="1660"/>
        <end position="1682"/>
    </location>
</feature>
<feature type="compositionally biased region" description="Acidic residues" evidence="5">
    <location>
        <begin position="1661"/>
        <end position="1682"/>
    </location>
</feature>